<dbReference type="EMBL" id="SMAN01000003">
    <property type="protein sequence ID" value="TCT25534.1"/>
    <property type="molecule type" value="Genomic_DNA"/>
</dbReference>
<evidence type="ECO:0000313" key="1">
    <source>
        <dbReference type="EMBL" id="TCT25534.1"/>
    </source>
</evidence>
<reference evidence="1 2" key="1">
    <citation type="submission" date="2019-03" db="EMBL/GenBank/DDBJ databases">
        <title>Genomic Encyclopedia of Type Strains, Phase IV (KMG-IV): sequencing the most valuable type-strain genomes for metagenomic binning, comparative biology and taxonomic classification.</title>
        <authorList>
            <person name="Goeker M."/>
        </authorList>
    </citation>
    <scope>NUCLEOTIDE SEQUENCE [LARGE SCALE GENOMIC DNA]</scope>
    <source>
        <strain evidence="1 2">DSM 25894</strain>
    </source>
</reference>
<dbReference type="Proteomes" id="UP000294650">
    <property type="component" value="Unassembled WGS sequence"/>
</dbReference>
<dbReference type="RefSeq" id="WP_132370968.1">
    <property type="nucleotide sequence ID" value="NZ_SMAN01000003.1"/>
</dbReference>
<keyword evidence="1" id="KW-0946">Virion</keyword>
<keyword evidence="1" id="KW-0167">Capsid protein</keyword>
<dbReference type="Pfam" id="PF11122">
    <property type="entry name" value="Spore-coat_CotD"/>
    <property type="match status" value="1"/>
</dbReference>
<keyword evidence="2" id="KW-1185">Reference proteome</keyword>
<protein>
    <submittedName>
        <fullName evidence="1">Spore coat protein D</fullName>
    </submittedName>
</protein>
<comment type="caution">
    <text evidence="1">The sequence shown here is derived from an EMBL/GenBank/DDBJ whole genome shotgun (WGS) entry which is preliminary data.</text>
</comment>
<proteinExistence type="predicted"/>
<accession>A0A4R3NA86</accession>
<dbReference type="AlphaFoldDB" id="A0A4R3NA86"/>
<sequence>MHAHHNPCVPPCKQIVYPTKHAVKNNYIPYEVDHIHPSHTTIMNHHVVHNKHYYPHTTSAGNTCSNVHYNMGPAPQPYGPVRR</sequence>
<gene>
    <name evidence="1" type="ORF">EDD68_10389</name>
</gene>
<name>A0A4R3NA86_9BACI</name>
<dbReference type="InterPro" id="IPR020108">
    <property type="entry name" value="Spore_coat_CotD"/>
</dbReference>
<evidence type="ECO:0000313" key="2">
    <source>
        <dbReference type="Proteomes" id="UP000294650"/>
    </source>
</evidence>
<dbReference type="OrthoDB" id="2455195at2"/>
<organism evidence="1 2">
    <name type="scientific">Melghiribacillus thermohalophilus</name>
    <dbReference type="NCBI Taxonomy" id="1324956"/>
    <lineage>
        <taxon>Bacteria</taxon>
        <taxon>Bacillati</taxon>
        <taxon>Bacillota</taxon>
        <taxon>Bacilli</taxon>
        <taxon>Bacillales</taxon>
        <taxon>Bacillaceae</taxon>
        <taxon>Melghiribacillus</taxon>
    </lineage>
</organism>